<organism evidence="1 2">
    <name type="scientific">Phytophthora megakarya</name>
    <dbReference type="NCBI Taxonomy" id="4795"/>
    <lineage>
        <taxon>Eukaryota</taxon>
        <taxon>Sar</taxon>
        <taxon>Stramenopiles</taxon>
        <taxon>Oomycota</taxon>
        <taxon>Peronosporomycetes</taxon>
        <taxon>Peronosporales</taxon>
        <taxon>Peronosporaceae</taxon>
        <taxon>Phytophthora</taxon>
    </lineage>
</organism>
<keyword evidence="2" id="KW-1185">Reference proteome</keyword>
<dbReference type="PANTHER" id="PTHR33064:SF37">
    <property type="entry name" value="RIBONUCLEASE H"/>
    <property type="match status" value="1"/>
</dbReference>
<dbReference type="EMBL" id="NBNE01000641">
    <property type="protein sequence ID" value="OWZ18106.1"/>
    <property type="molecule type" value="Genomic_DNA"/>
</dbReference>
<dbReference type="InterPro" id="IPR043502">
    <property type="entry name" value="DNA/RNA_pol_sf"/>
</dbReference>
<dbReference type="Proteomes" id="UP000198211">
    <property type="component" value="Unassembled WGS sequence"/>
</dbReference>
<dbReference type="Gene3D" id="3.10.10.10">
    <property type="entry name" value="HIV Type 1 Reverse Transcriptase, subunit A, domain 1"/>
    <property type="match status" value="1"/>
</dbReference>
<reference evidence="2" key="1">
    <citation type="submission" date="2017-03" db="EMBL/GenBank/DDBJ databases">
        <title>Phytopthora megakarya and P. palmivora, two closely related causual agents of cacao black pod achieved similar genome size and gene model numbers by different mechanisms.</title>
        <authorList>
            <person name="Ali S."/>
            <person name="Shao J."/>
            <person name="Larry D.J."/>
            <person name="Kronmiller B."/>
            <person name="Shen D."/>
            <person name="Strem M.D."/>
            <person name="Melnick R.L."/>
            <person name="Guiltinan M.J."/>
            <person name="Tyler B.M."/>
            <person name="Meinhardt L.W."/>
            <person name="Bailey B.A."/>
        </authorList>
    </citation>
    <scope>NUCLEOTIDE SEQUENCE [LARGE SCALE GENOMIC DNA]</scope>
    <source>
        <strain evidence="2">zdho120</strain>
    </source>
</reference>
<proteinExistence type="predicted"/>
<dbReference type="AlphaFoldDB" id="A0A225WK56"/>
<accession>A0A225WK56</accession>
<evidence type="ECO:0000313" key="2">
    <source>
        <dbReference type="Proteomes" id="UP000198211"/>
    </source>
</evidence>
<evidence type="ECO:0000313" key="1">
    <source>
        <dbReference type="EMBL" id="OWZ18106.1"/>
    </source>
</evidence>
<dbReference type="PANTHER" id="PTHR33064">
    <property type="entry name" value="POL PROTEIN"/>
    <property type="match status" value="1"/>
</dbReference>
<name>A0A225WK56_9STRA</name>
<dbReference type="InterPro" id="IPR043128">
    <property type="entry name" value="Rev_trsase/Diguanyl_cyclase"/>
</dbReference>
<gene>
    <name evidence="1" type="ORF">PHMEG_0007861</name>
</gene>
<comment type="caution">
    <text evidence="1">The sequence shown here is derived from an EMBL/GenBank/DDBJ whole genome shotgun (WGS) entry which is preliminary data.</text>
</comment>
<dbReference type="OrthoDB" id="4358334at2759"/>
<evidence type="ECO:0008006" key="3">
    <source>
        <dbReference type="Google" id="ProtNLM"/>
    </source>
</evidence>
<protein>
    <recommendedName>
        <fullName evidence="3">Reverse transcriptase</fullName>
    </recommendedName>
</protein>
<dbReference type="Gene3D" id="3.30.70.270">
    <property type="match status" value="1"/>
</dbReference>
<dbReference type="InterPro" id="IPR051320">
    <property type="entry name" value="Viral_Replic_Matur_Polypro"/>
</dbReference>
<dbReference type="SUPFAM" id="SSF56672">
    <property type="entry name" value="DNA/RNA polymerases"/>
    <property type="match status" value="1"/>
</dbReference>
<sequence length="249" mass="27820">MQCLIAATKEVCTPPSQVYPRLPNNLVEQNNVSRWACAVVPVCKPCTKDKFRLTIDYSPITNMTIRIAGGMPSAASLLDAYENFKDKKVFGGMPLHEESREMCSFITPDGVFSPTRVPQGRMDSALYFQNQVQAKLAPLIPQSAITLRTFFEIMQQARFKLNVAKSSLFTLEMLWCGLLISGEGVRHDPTRVDALANLPLPATLADLQYFVCASNWLHESLHGYARMIAPLQDKLNAERNQIADAIRMP</sequence>